<dbReference type="Proteomes" id="UP000002076">
    <property type="component" value="Chromosome"/>
</dbReference>
<protein>
    <submittedName>
        <fullName evidence="2">Uncharacterized protein</fullName>
    </submittedName>
</protein>
<gene>
    <name evidence="2" type="ordered locus">NMV_1067</name>
</gene>
<dbReference type="RefSeq" id="WP_014573963.1">
    <property type="nucleotide sequence ID" value="NC_017501.1"/>
</dbReference>
<reference evidence="2 3" key="1">
    <citation type="journal article" date="2009" name="Genome Biol.">
        <title>NeMeSys: a biological resource for narrowing the gap between sequence and function in the human pathogen Neisseria meningitidis.</title>
        <authorList>
            <person name="Rusniok C."/>
            <person name="Vallenet D."/>
            <person name="Floquet S."/>
            <person name="Ewles H."/>
            <person name="Mouze-Soulama C."/>
            <person name="Brown D."/>
            <person name="Lajus A."/>
            <person name="Buchrieser C."/>
            <person name="Medigue C."/>
            <person name="Glaser P."/>
            <person name="Pelicic V."/>
        </authorList>
    </citation>
    <scope>NUCLEOTIDE SEQUENCE [LARGE SCALE GENOMIC DNA]</scope>
    <source>
        <strain evidence="2 3">8013</strain>
    </source>
</reference>
<evidence type="ECO:0000313" key="2">
    <source>
        <dbReference type="EMBL" id="CAX49933.1"/>
    </source>
</evidence>
<proteinExistence type="predicted"/>
<keyword evidence="1" id="KW-0175">Coiled coil</keyword>
<feature type="coiled-coil region" evidence="1">
    <location>
        <begin position="5"/>
        <end position="32"/>
    </location>
</feature>
<dbReference type="EMBL" id="FM999788">
    <property type="protein sequence ID" value="CAX49933.1"/>
    <property type="molecule type" value="Genomic_DNA"/>
</dbReference>
<evidence type="ECO:0000256" key="1">
    <source>
        <dbReference type="SAM" id="Coils"/>
    </source>
</evidence>
<accession>A0A9K2KP22</accession>
<sequence length="94" mass="10836">MKNEIEKINDELAELQLKMQDAVNRRLAAHEKILKSQGLELADIQKRVTELEAYRDTAIKADLLNGMKGKDAARKYNLSEGRISQIKNSDRRRQ</sequence>
<organism evidence="2 3">
    <name type="scientific">Neisseria meningitidis serogroup C (strain 8013)</name>
    <dbReference type="NCBI Taxonomy" id="604162"/>
    <lineage>
        <taxon>Bacteria</taxon>
        <taxon>Pseudomonadati</taxon>
        <taxon>Pseudomonadota</taxon>
        <taxon>Betaproteobacteria</taxon>
        <taxon>Neisseriales</taxon>
        <taxon>Neisseriaceae</taxon>
        <taxon>Neisseria</taxon>
    </lineage>
</organism>
<dbReference type="KEGG" id="nmt:NMV_1067"/>
<dbReference type="AlphaFoldDB" id="A0A9K2KP22"/>
<evidence type="ECO:0000313" key="3">
    <source>
        <dbReference type="Proteomes" id="UP000002076"/>
    </source>
</evidence>
<name>A0A9K2KP22_NEIM8</name>